<name>A0A0D3IF04_EMIH1</name>
<dbReference type="HOGENOM" id="CLU_341443_0_0_1"/>
<proteinExistence type="predicted"/>
<evidence type="ECO:0000256" key="3">
    <source>
        <dbReference type="SAM" id="SignalP"/>
    </source>
</evidence>
<accession>A0A0D3IF04</accession>
<dbReference type="RefSeq" id="XP_005762268.1">
    <property type="nucleotide sequence ID" value="XM_005762211.1"/>
</dbReference>
<keyword evidence="2" id="KW-0472">Membrane</keyword>
<sequence>MLVKAAWLLLVAAASADVYMHTLRGSNNRLDEGDGNANNQNRLFDSQNNAAASSALARSKPVLKWTTQHSCGSENAECQIVIQWMFNDDDSTPAGLPPAPDGVGEGPLRDGTDGNTQNVNAPLLIRGLHEPLSYYRMCEDRKRNGGLYAADQDIDNDNTEADETRQNPDGTRYGYECPEERDYYPYWHPSPWRDIAVLTNNLEMQPFYEANSQNVAEKNYCAGESSNPERWSNGIREANSARRCGEAGGDWVAAEPFGTDTVQVLPILAFQRDNHLGNLDTGYEANYTWTVPCGMGPGGSDTIENAVVRIRYNITTADTRVCAAPQYKTRQECNEAGYIWSAFHLTADYNDDDLDSDPPLPEQDPYVSMNGFLRGTGGVDSLLQLAMNTNQFGRTFQDRSHRFSIQPRPAGVPAEARIHNLGVKGKRGNIMDAADFIHVHWTGNDKTNGAGEGKEGTDRHNLVEIDTLGHNVPVDPRSPDSMFNVNAEINLEPSSSPFGGARSQAELAHQFALSKQQASYRNRTNCAVSLNENLNDQAKDNCAKLNRAEATVDLGLIQPKPNEDGSRKCYKFMSSRNNNFSNRRQVATLCVTDGEKFPPQPLPPGDVAVQKAARRRLQDAGDGGGAEVIVSWMSAHQALATGTDLKPYLVNKGAAAHAGGYHNPVASNFSVEYSVDGSSWAEAPTACSLSPCTVSGIPDAGMVAFRVRAYSDAGVGSDPSPVVAAEPPSAVQPPLDAPPGPPAAPGTNTSSDGYGGGTSLTALSACGPGEELSTEAIMIAIGGGVALAVLLIAAAVAAYYCCRRRPATAKTAPKTTLEQTYNVGKQYSGDI</sequence>
<dbReference type="eggNOG" id="ENOG502QRWS">
    <property type="taxonomic scope" value="Eukaryota"/>
</dbReference>
<dbReference type="AlphaFoldDB" id="A0A0D3IF04"/>
<dbReference type="InterPro" id="IPR053320">
    <property type="entry name" value="Protein_DD3-3_O-glyco"/>
</dbReference>
<evidence type="ECO:0008006" key="6">
    <source>
        <dbReference type="Google" id="ProtNLM"/>
    </source>
</evidence>
<dbReference type="EnsemblProtists" id="EOD09839">
    <property type="protein sequence ID" value="EOD09839"/>
    <property type="gene ID" value="EMIHUDRAFT_216464"/>
</dbReference>
<keyword evidence="2" id="KW-1133">Transmembrane helix</keyword>
<dbReference type="PANTHER" id="PTHR35170">
    <property type="entry name" value="PROTEIN DD3-3"/>
    <property type="match status" value="1"/>
</dbReference>
<evidence type="ECO:0000256" key="1">
    <source>
        <dbReference type="SAM" id="MobiDB-lite"/>
    </source>
</evidence>
<feature type="compositionally biased region" description="Low complexity" evidence="1">
    <location>
        <begin position="717"/>
        <end position="734"/>
    </location>
</feature>
<feature type="compositionally biased region" description="Pro residues" evidence="1">
    <location>
        <begin position="735"/>
        <end position="744"/>
    </location>
</feature>
<feature type="region of interest" description="Disordered" evidence="1">
    <location>
        <begin position="89"/>
        <end position="119"/>
    </location>
</feature>
<organism evidence="4 5">
    <name type="scientific">Emiliania huxleyi (strain CCMP1516)</name>
    <dbReference type="NCBI Taxonomy" id="280463"/>
    <lineage>
        <taxon>Eukaryota</taxon>
        <taxon>Haptista</taxon>
        <taxon>Haptophyta</taxon>
        <taxon>Prymnesiophyceae</taxon>
        <taxon>Isochrysidales</taxon>
        <taxon>Noelaerhabdaceae</taxon>
        <taxon>Emiliania</taxon>
    </lineage>
</organism>
<dbReference type="InterPro" id="IPR036116">
    <property type="entry name" value="FN3_sf"/>
</dbReference>
<keyword evidence="2" id="KW-0812">Transmembrane</keyword>
<evidence type="ECO:0000313" key="5">
    <source>
        <dbReference type="Proteomes" id="UP000013827"/>
    </source>
</evidence>
<dbReference type="KEGG" id="ehx:EMIHUDRAFT_216464"/>
<dbReference type="PaxDb" id="2903-EOD09839"/>
<keyword evidence="5" id="KW-1185">Reference proteome</keyword>
<evidence type="ECO:0000313" key="4">
    <source>
        <dbReference type="EnsemblProtists" id="EOD09839"/>
    </source>
</evidence>
<feature type="signal peptide" evidence="3">
    <location>
        <begin position="1"/>
        <end position="16"/>
    </location>
</feature>
<dbReference type="Proteomes" id="UP000013827">
    <property type="component" value="Unassembled WGS sequence"/>
</dbReference>
<dbReference type="GeneID" id="17255937"/>
<feature type="region of interest" description="Disordered" evidence="1">
    <location>
        <begin position="149"/>
        <end position="174"/>
    </location>
</feature>
<dbReference type="PANTHER" id="PTHR35170:SF1">
    <property type="entry name" value="PROTEIN DD3-3"/>
    <property type="match status" value="1"/>
</dbReference>
<feature type="region of interest" description="Disordered" evidence="1">
    <location>
        <begin position="717"/>
        <end position="754"/>
    </location>
</feature>
<evidence type="ECO:0000256" key="2">
    <source>
        <dbReference type="SAM" id="Phobius"/>
    </source>
</evidence>
<feature type="compositionally biased region" description="Acidic residues" evidence="1">
    <location>
        <begin position="152"/>
        <end position="161"/>
    </location>
</feature>
<reference evidence="5" key="1">
    <citation type="journal article" date="2013" name="Nature">
        <title>Pan genome of the phytoplankton Emiliania underpins its global distribution.</title>
        <authorList>
            <person name="Read B.A."/>
            <person name="Kegel J."/>
            <person name="Klute M.J."/>
            <person name="Kuo A."/>
            <person name="Lefebvre S.C."/>
            <person name="Maumus F."/>
            <person name="Mayer C."/>
            <person name="Miller J."/>
            <person name="Monier A."/>
            <person name="Salamov A."/>
            <person name="Young J."/>
            <person name="Aguilar M."/>
            <person name="Claverie J.M."/>
            <person name="Frickenhaus S."/>
            <person name="Gonzalez K."/>
            <person name="Herman E.K."/>
            <person name="Lin Y.C."/>
            <person name="Napier J."/>
            <person name="Ogata H."/>
            <person name="Sarno A.F."/>
            <person name="Shmutz J."/>
            <person name="Schroeder D."/>
            <person name="de Vargas C."/>
            <person name="Verret F."/>
            <person name="von Dassow P."/>
            <person name="Valentin K."/>
            <person name="Van de Peer Y."/>
            <person name="Wheeler G."/>
            <person name="Dacks J.B."/>
            <person name="Delwiche C.F."/>
            <person name="Dyhrman S.T."/>
            <person name="Glockner G."/>
            <person name="John U."/>
            <person name="Richards T."/>
            <person name="Worden A.Z."/>
            <person name="Zhang X."/>
            <person name="Grigoriev I.V."/>
            <person name="Allen A.E."/>
            <person name="Bidle K."/>
            <person name="Borodovsky M."/>
            <person name="Bowler C."/>
            <person name="Brownlee C."/>
            <person name="Cock J.M."/>
            <person name="Elias M."/>
            <person name="Gladyshev V.N."/>
            <person name="Groth M."/>
            <person name="Guda C."/>
            <person name="Hadaegh A."/>
            <person name="Iglesias-Rodriguez M.D."/>
            <person name="Jenkins J."/>
            <person name="Jones B.M."/>
            <person name="Lawson T."/>
            <person name="Leese F."/>
            <person name="Lindquist E."/>
            <person name="Lobanov A."/>
            <person name="Lomsadze A."/>
            <person name="Malik S.B."/>
            <person name="Marsh M.E."/>
            <person name="Mackinder L."/>
            <person name="Mock T."/>
            <person name="Mueller-Roeber B."/>
            <person name="Pagarete A."/>
            <person name="Parker M."/>
            <person name="Probert I."/>
            <person name="Quesneville H."/>
            <person name="Raines C."/>
            <person name="Rensing S.A."/>
            <person name="Riano-Pachon D.M."/>
            <person name="Richier S."/>
            <person name="Rokitta S."/>
            <person name="Shiraiwa Y."/>
            <person name="Soanes D.M."/>
            <person name="van der Giezen M."/>
            <person name="Wahlund T.M."/>
            <person name="Williams B."/>
            <person name="Wilson W."/>
            <person name="Wolfe G."/>
            <person name="Wurch L.L."/>
        </authorList>
    </citation>
    <scope>NUCLEOTIDE SEQUENCE</scope>
</reference>
<feature type="chain" id="PRO_5044218869" description="Fibronectin type-III domain-containing protein" evidence="3">
    <location>
        <begin position="17"/>
        <end position="831"/>
    </location>
</feature>
<dbReference type="SUPFAM" id="SSF49265">
    <property type="entry name" value="Fibronectin type III"/>
    <property type="match status" value="1"/>
</dbReference>
<keyword evidence="3" id="KW-0732">Signal</keyword>
<protein>
    <recommendedName>
        <fullName evidence="6">Fibronectin type-III domain-containing protein</fullName>
    </recommendedName>
</protein>
<reference evidence="4" key="2">
    <citation type="submission" date="2024-10" db="UniProtKB">
        <authorList>
            <consortium name="EnsemblProtists"/>
        </authorList>
    </citation>
    <scope>IDENTIFICATION</scope>
</reference>
<feature type="transmembrane region" description="Helical" evidence="2">
    <location>
        <begin position="776"/>
        <end position="800"/>
    </location>
</feature>